<dbReference type="InterPro" id="IPR027328">
    <property type="entry name" value="MAPRE"/>
</dbReference>
<dbReference type="SUPFAM" id="SSF47576">
    <property type="entry name" value="Calponin-homology domain, CH-domain"/>
    <property type="match status" value="1"/>
</dbReference>
<evidence type="ECO:0000313" key="2">
    <source>
        <dbReference type="Proteomes" id="UP001159364"/>
    </source>
</evidence>
<dbReference type="EMBL" id="JAIWQS010000006">
    <property type="protein sequence ID" value="KAJ8762700.1"/>
    <property type="molecule type" value="Genomic_DNA"/>
</dbReference>
<dbReference type="Gene3D" id="1.10.418.10">
    <property type="entry name" value="Calponin-like domain"/>
    <property type="match status" value="1"/>
</dbReference>
<dbReference type="PANTHER" id="PTHR10623">
    <property type="entry name" value="MICROTUBULE-ASSOCIATED PROTEIN RP/EB FAMILY MEMBER"/>
    <property type="match status" value="1"/>
</dbReference>
<evidence type="ECO:0000313" key="1">
    <source>
        <dbReference type="EMBL" id="KAJ8762700.1"/>
    </source>
</evidence>
<dbReference type="GO" id="GO:0008017">
    <property type="term" value="F:microtubule binding"/>
    <property type="evidence" value="ECO:0007669"/>
    <property type="project" value="InterPro"/>
</dbReference>
<dbReference type="InterPro" id="IPR036872">
    <property type="entry name" value="CH_dom_sf"/>
</dbReference>
<name>A0AAV8T7F4_9ROSI</name>
<gene>
    <name evidence="1" type="ORF">K2173_012192</name>
</gene>
<protein>
    <submittedName>
        <fullName evidence="1">Uncharacterized protein</fullName>
    </submittedName>
</protein>
<organism evidence="1 2">
    <name type="scientific">Erythroxylum novogranatense</name>
    <dbReference type="NCBI Taxonomy" id="1862640"/>
    <lineage>
        <taxon>Eukaryota</taxon>
        <taxon>Viridiplantae</taxon>
        <taxon>Streptophyta</taxon>
        <taxon>Embryophyta</taxon>
        <taxon>Tracheophyta</taxon>
        <taxon>Spermatophyta</taxon>
        <taxon>Magnoliopsida</taxon>
        <taxon>eudicotyledons</taxon>
        <taxon>Gunneridae</taxon>
        <taxon>Pentapetalae</taxon>
        <taxon>rosids</taxon>
        <taxon>fabids</taxon>
        <taxon>Malpighiales</taxon>
        <taxon>Erythroxylaceae</taxon>
        <taxon>Erythroxylum</taxon>
    </lineage>
</organism>
<accession>A0AAV8T7F4</accession>
<proteinExistence type="predicted"/>
<dbReference type="AlphaFoldDB" id="A0AAV8T7F4"/>
<comment type="caution">
    <text evidence="1">The sequence shown here is derived from an EMBL/GenBank/DDBJ whole genome shotgun (WGS) entry which is preliminary data.</text>
</comment>
<dbReference type="Proteomes" id="UP001159364">
    <property type="component" value="Linkage Group LG06"/>
</dbReference>
<sequence>MFDSLLHTTHRPLLAANIDQMDATYFVERSEIFSWINSTLQVNLSKVEEVCSVVVHCQLMDAIHPGVVLMHKVNFDAKSEYETIQSYKVLRDVFNS</sequence>
<keyword evidence="2" id="KW-1185">Reference proteome</keyword>
<reference evidence="1 2" key="1">
    <citation type="submission" date="2021-09" db="EMBL/GenBank/DDBJ databases">
        <title>Genomic insights and catalytic innovation underlie evolution of tropane alkaloids biosynthesis.</title>
        <authorList>
            <person name="Wang Y.-J."/>
            <person name="Tian T."/>
            <person name="Huang J.-P."/>
            <person name="Huang S.-X."/>
        </authorList>
    </citation>
    <scope>NUCLEOTIDE SEQUENCE [LARGE SCALE GENOMIC DNA]</scope>
    <source>
        <strain evidence="1">KIB-2018</strain>
        <tissue evidence="1">Leaf</tissue>
    </source>
</reference>